<keyword evidence="3" id="KW-0813">Transport</keyword>
<dbReference type="SUPFAM" id="SSF52540">
    <property type="entry name" value="P-loop containing nucleoside triphosphate hydrolases"/>
    <property type="match status" value="2"/>
</dbReference>
<feature type="transmembrane region" description="Helical" evidence="11">
    <location>
        <begin position="1388"/>
        <end position="1412"/>
    </location>
</feature>
<dbReference type="KEGG" id="blac:94348393"/>
<feature type="transmembrane region" description="Helical" evidence="11">
    <location>
        <begin position="1291"/>
        <end position="1320"/>
    </location>
</feature>
<dbReference type="InterPro" id="IPR003593">
    <property type="entry name" value="AAA+_ATPase"/>
</dbReference>
<reference evidence="13 14" key="1">
    <citation type="journal article" date="2021" name="Genome Biol.">
        <title>AFLAP: assembly-free linkage analysis pipeline using k-mers from genome sequencing data.</title>
        <authorList>
            <person name="Fletcher K."/>
            <person name="Zhang L."/>
            <person name="Gil J."/>
            <person name="Han R."/>
            <person name="Cavanaugh K."/>
            <person name="Michelmore R."/>
        </authorList>
    </citation>
    <scope>NUCLEOTIDE SEQUENCE [LARGE SCALE GENOMIC DNA]</scope>
    <source>
        <strain evidence="13 14">SF5</strain>
    </source>
</reference>
<feature type="transmembrane region" description="Helical" evidence="11">
    <location>
        <begin position="1456"/>
        <end position="1475"/>
    </location>
</feature>
<feature type="transmembrane region" description="Helical" evidence="11">
    <location>
        <begin position="619"/>
        <end position="642"/>
    </location>
</feature>
<evidence type="ECO:0000256" key="5">
    <source>
        <dbReference type="ARBA" id="ARBA00022737"/>
    </source>
</evidence>
<accession>A0A976FQL6</accession>
<protein>
    <recommendedName>
        <fullName evidence="12">ABC transporter domain-containing protein</fullName>
    </recommendedName>
</protein>
<evidence type="ECO:0000313" key="14">
    <source>
        <dbReference type="Proteomes" id="UP000294530"/>
    </source>
</evidence>
<proteinExistence type="inferred from homology"/>
<comment type="subcellular location">
    <subcellularLocation>
        <location evidence="1">Membrane</location>
        <topology evidence="1">Multi-pass membrane protein</topology>
    </subcellularLocation>
</comment>
<comment type="caution">
    <text evidence="13">The sequence shown here is derived from an EMBL/GenBank/DDBJ whole genome shotgun (WGS) entry which is preliminary data.</text>
</comment>
<evidence type="ECO:0000256" key="3">
    <source>
        <dbReference type="ARBA" id="ARBA00022448"/>
    </source>
</evidence>
<dbReference type="FunFam" id="3.40.50.300:FF:000904">
    <property type="entry name" value="ABC transporter A family member 1"/>
    <property type="match status" value="1"/>
</dbReference>
<comment type="similarity">
    <text evidence="2">Belongs to the ABC transporter superfamily. ABCA family.</text>
</comment>
<dbReference type="InterPro" id="IPR003439">
    <property type="entry name" value="ABC_transporter-like_ATP-bd"/>
</dbReference>
<feature type="transmembrane region" description="Helical" evidence="11">
    <location>
        <begin position="488"/>
        <end position="509"/>
    </location>
</feature>
<keyword evidence="8 11" id="KW-1133">Transmembrane helix</keyword>
<evidence type="ECO:0000256" key="6">
    <source>
        <dbReference type="ARBA" id="ARBA00022741"/>
    </source>
</evidence>
<keyword evidence="5" id="KW-0677">Repeat</keyword>
<feature type="domain" description="ABC transporter" evidence="12">
    <location>
        <begin position="717"/>
        <end position="950"/>
    </location>
</feature>
<dbReference type="InterPro" id="IPR013525">
    <property type="entry name" value="ABC2_TM"/>
</dbReference>
<dbReference type="FunFam" id="3.40.50.300:FF:000298">
    <property type="entry name" value="ATP-binding cassette sub-family A member 12"/>
    <property type="match status" value="1"/>
</dbReference>
<evidence type="ECO:0000256" key="2">
    <source>
        <dbReference type="ARBA" id="ARBA00008869"/>
    </source>
</evidence>
<dbReference type="Pfam" id="PF00005">
    <property type="entry name" value="ABC_tran"/>
    <property type="match status" value="2"/>
</dbReference>
<dbReference type="Pfam" id="PF12698">
    <property type="entry name" value="ABC2_membrane_3"/>
    <property type="match status" value="2"/>
</dbReference>
<dbReference type="Proteomes" id="UP000294530">
    <property type="component" value="Unassembled WGS sequence"/>
</dbReference>
<gene>
    <name evidence="13" type="ORF">CCR75_004636</name>
</gene>
<dbReference type="GO" id="GO:0140359">
    <property type="term" value="F:ABC-type transporter activity"/>
    <property type="evidence" value="ECO:0007669"/>
    <property type="project" value="InterPro"/>
</dbReference>
<dbReference type="GeneID" id="94348393"/>
<feature type="domain" description="ABC transporter" evidence="12">
    <location>
        <begin position="1565"/>
        <end position="1798"/>
    </location>
</feature>
<keyword evidence="7" id="KW-0067">ATP-binding</keyword>
<evidence type="ECO:0000256" key="4">
    <source>
        <dbReference type="ARBA" id="ARBA00022692"/>
    </source>
</evidence>
<evidence type="ECO:0000313" key="13">
    <source>
        <dbReference type="EMBL" id="TDH71046.1"/>
    </source>
</evidence>
<sequence length="1967" mass="219064">MAKTRSQTEATMLGDKERIPLSSSPPLAERHTTWQFIRTLLWKNWTLKRRHPVATCMEIALPCIFIFLLGLLKGFVDDVNVPSGWSDDEISGTKGTSYNLYQTSGTYLSGISADLPKFTMHETSLWGILLYMGRLSILNGMKMGELSSTDYDNCTTGVTVRGLVDLDPTSSYAVPLSCRGKVTPYKIAIAPDTTFTRDYLMQTMELWYPRINLRNTSTSAVIPSFMESVEFFKTEQALEDYISGTDYGSSLSKPLIYGAIVFNSYPIEDQIGSFRDIEYTVRLNSTVGRQDSTGSIPRTGGDPSEMAFFQKAISVNHYPRYAITGFMTLQTLITRFLSCMPEWDSTNKTTTGECQRTQTTAVESTELDDALLSSLDDDVIISSAIQQIMGPDVTFSSLIDLLPDETLEAFLKPLRQAPQPYLGASVSPFPIEAFVSSPFYDDVADVFPIIFILSYLYSISRILVVLIQEKELRLREYMKILGVKEKAIVISWYITYVFILFGGAALQTLMGTLNLFAYSSAILLFLFFFLFGLSILAYGFMVSTIFSKARAGAFVGMVLFFLMYFVSSAYTPETPENQKMFGCLLSPVALTLGVKILSNLEATGTGINFSNADVLNDNFRFSCSLLMFVFDTLLYTLLGLYFEKVIPKEHGTTLPWYFPVTLSYWKKDRKKYEGVTSGIESEYAGEALLDNVAVDVTYNVESVSAELREQERQGQVLAVQHLRKVFSVPGGEKVAVKDLNLNMYKNQITCLLGHNGAGKTTLISMLTGMIAPTGGDATFRGLSIRHDMDEIRQSLGLCFQHDVLFEELTVEEHLIFFGRIKGYKTRELEEVVTRQIREVGLTEKRHVKSTELSGGMKRKLSVAISLLGDSSLVFLDEPTSGMDPYSRRSTWEILLNNRQDRVMVLTTHFMDEADILGDRIAIMAEGELRCCGSSLFLKNRFGAGYNLTLVKDDAACEDSAVISFVTSRVPSAQLLSSVGSELAFQLPLASSSTFASLFSDLDVELNNLGLLSYGVSVTTLEEVFIKVAEANDHDNQHTLENRKQSTLQAHISSEAEARVDPLESIFLIHLWALFLKRFRFAKRDKKMIFYSLGLPIFLLVAGLGLLQSAISMKNDPALPLTTDKYDYGTNTPTPYFCQPGTVEDDWCQTAMDSYFTDLSTQSLALSEPAFDSSSPTVFGVTYTNPEINATGATGYGLRLGEEIYKRGFGVDTSTIDGQYGAFLVYGDSDQNIFGYNLFVNTTSTHGAIIFKALMDQTIYRFFASDSTSDGSQFNLKVNNHPLPLTADANALFGSIFAFMSCLFICIAFTYYPASIVTFLVKEKQSNHNSKHQQLVSGVSLGAFWLANYLWDFLLYLIPCTAALILIQIFNIDAMTGSSACISCTSATFPAVVILFVLFGLAICPFTYCLSYLFKEHASSQTYTIMISFLLGVVLMITSFILDLLDSTKDLNEGLVFLWRISPLFNLGHGLLNLVLNELMTIRESDEDKTSPFSLDIMGYEMLFLFFSAIIYGLLAVSIDYAMTFPKVKDWMSGRNDSGDDMYEEDDDVAKEAQRVASGEADSDIIKLAKLRKVYRGGKVAVRNLSFGLKQGECFGFLGINGAGKTTTMKMLTGDELPTSGTATLGGYDILTQQIEVRRQIGYCPQFDALFDLLTVREHLELFASIKGVSRSRLNDVVRDKIDQLNLASFEHKLAGSLSGGNKRKLSVAIAMIGNPRIIFLDEPSTGMDPVSRRFMWDVIADISTRGKNSTIVLTTHSMEESEALCSRVGIMVGGRLRCLGSVQHLKSRFGDGLVFDVKLATPSQDELNDLIEQHFGEADECVTRADLKEKCRSFGDETLAQRVVASHPTGYGLAAVMERDGYIRAEAFLTWCLEETRFDALLHFLTYSLSHVDVSVMERQNDFCRLKLRGSNDELRLGNVFALVEEIKNKLHIREYSVSQTSLEQIFNFFASQQAEEQGVARGFQQD</sequence>
<evidence type="ECO:0000259" key="12">
    <source>
        <dbReference type="PROSITE" id="PS50893"/>
    </source>
</evidence>
<feature type="transmembrane region" description="Helical" evidence="11">
    <location>
        <begin position="446"/>
        <end position="467"/>
    </location>
</feature>
<dbReference type="GO" id="GO:0005319">
    <property type="term" value="F:lipid transporter activity"/>
    <property type="evidence" value="ECO:0007669"/>
    <property type="project" value="TreeGrafter"/>
</dbReference>
<evidence type="ECO:0000256" key="1">
    <source>
        <dbReference type="ARBA" id="ARBA00004141"/>
    </source>
</evidence>
<keyword evidence="4 11" id="KW-0812">Transmembrane</keyword>
<feature type="transmembrane region" description="Helical" evidence="11">
    <location>
        <begin position="551"/>
        <end position="570"/>
    </location>
</feature>
<evidence type="ECO:0000256" key="10">
    <source>
        <dbReference type="SAM" id="MobiDB-lite"/>
    </source>
</evidence>
<dbReference type="GO" id="GO:0005524">
    <property type="term" value="F:ATP binding"/>
    <property type="evidence" value="ECO:0007669"/>
    <property type="project" value="UniProtKB-KW"/>
</dbReference>
<dbReference type="InterPro" id="IPR027417">
    <property type="entry name" value="P-loop_NTPase"/>
</dbReference>
<keyword evidence="9 11" id="KW-0472">Membrane</keyword>
<keyword evidence="6" id="KW-0547">Nucleotide-binding</keyword>
<organism evidence="13 14">
    <name type="scientific">Bremia lactucae</name>
    <name type="common">Lettuce downy mildew</name>
    <dbReference type="NCBI Taxonomy" id="4779"/>
    <lineage>
        <taxon>Eukaryota</taxon>
        <taxon>Sar</taxon>
        <taxon>Stramenopiles</taxon>
        <taxon>Oomycota</taxon>
        <taxon>Peronosporomycetes</taxon>
        <taxon>Peronosporales</taxon>
        <taxon>Peronosporaceae</taxon>
        <taxon>Bremia</taxon>
    </lineage>
</organism>
<feature type="transmembrane region" description="Helical" evidence="11">
    <location>
        <begin position="53"/>
        <end position="72"/>
    </location>
</feature>
<dbReference type="InterPro" id="IPR026082">
    <property type="entry name" value="ABCA"/>
</dbReference>
<dbReference type="EMBL" id="SHOA02000004">
    <property type="protein sequence ID" value="TDH71046.1"/>
    <property type="molecule type" value="Genomic_DNA"/>
</dbReference>
<dbReference type="PROSITE" id="PS50893">
    <property type="entry name" value="ABC_TRANSPORTER_2"/>
    <property type="match status" value="2"/>
</dbReference>
<feature type="transmembrane region" description="Helical" evidence="11">
    <location>
        <begin position="1496"/>
        <end position="1518"/>
    </location>
</feature>
<dbReference type="GO" id="GO:0016887">
    <property type="term" value="F:ATP hydrolysis activity"/>
    <property type="evidence" value="ECO:0007669"/>
    <property type="project" value="InterPro"/>
</dbReference>
<dbReference type="InterPro" id="IPR017871">
    <property type="entry name" value="ABC_transporter-like_CS"/>
</dbReference>
<dbReference type="GO" id="GO:0016020">
    <property type="term" value="C:membrane"/>
    <property type="evidence" value="ECO:0007669"/>
    <property type="project" value="UniProtKB-SubCell"/>
</dbReference>
<name>A0A976FQL6_BRELC</name>
<feature type="transmembrane region" description="Helical" evidence="11">
    <location>
        <begin position="1341"/>
        <end position="1368"/>
    </location>
</feature>
<feature type="region of interest" description="Disordered" evidence="10">
    <location>
        <begin position="1"/>
        <end position="25"/>
    </location>
</feature>
<feature type="transmembrane region" description="Helical" evidence="11">
    <location>
        <begin position="515"/>
        <end position="539"/>
    </location>
</feature>
<dbReference type="Gene3D" id="3.40.50.300">
    <property type="entry name" value="P-loop containing nucleotide triphosphate hydrolases"/>
    <property type="match status" value="2"/>
</dbReference>
<dbReference type="OrthoDB" id="10255969at2759"/>
<evidence type="ECO:0000256" key="9">
    <source>
        <dbReference type="ARBA" id="ARBA00023136"/>
    </source>
</evidence>
<keyword evidence="14" id="KW-1185">Reference proteome</keyword>
<dbReference type="PROSITE" id="PS00211">
    <property type="entry name" value="ABC_TRANSPORTER_1"/>
    <property type="match status" value="2"/>
</dbReference>
<dbReference type="RefSeq" id="XP_067820545.1">
    <property type="nucleotide sequence ID" value="XM_067962722.1"/>
</dbReference>
<dbReference type="CDD" id="cd03263">
    <property type="entry name" value="ABC_subfamily_A"/>
    <property type="match status" value="2"/>
</dbReference>
<evidence type="ECO:0000256" key="11">
    <source>
        <dbReference type="SAM" id="Phobius"/>
    </source>
</evidence>
<dbReference type="PANTHER" id="PTHR19229">
    <property type="entry name" value="ATP-BINDING CASSETTE TRANSPORTER SUBFAMILY A ABCA"/>
    <property type="match status" value="1"/>
</dbReference>
<feature type="transmembrane region" description="Helical" evidence="11">
    <location>
        <begin position="1424"/>
        <end position="1444"/>
    </location>
</feature>
<dbReference type="PANTHER" id="PTHR19229:SF36">
    <property type="entry name" value="ATP-BINDING CASSETTE SUB-FAMILY A MEMBER 2"/>
    <property type="match status" value="1"/>
</dbReference>
<feature type="compositionally biased region" description="Polar residues" evidence="10">
    <location>
        <begin position="1"/>
        <end position="10"/>
    </location>
</feature>
<feature type="transmembrane region" description="Helical" evidence="11">
    <location>
        <begin position="1087"/>
        <end position="1106"/>
    </location>
</feature>
<evidence type="ECO:0000256" key="7">
    <source>
        <dbReference type="ARBA" id="ARBA00022840"/>
    </source>
</evidence>
<evidence type="ECO:0000256" key="8">
    <source>
        <dbReference type="ARBA" id="ARBA00022989"/>
    </source>
</evidence>
<dbReference type="SMART" id="SM00382">
    <property type="entry name" value="AAA"/>
    <property type="match status" value="2"/>
</dbReference>